<name>A0A2I7SN87_9FLAO</name>
<dbReference type="InterPro" id="IPR012334">
    <property type="entry name" value="Pectin_lyas_fold"/>
</dbReference>
<accession>A0A2I7SN87</accession>
<dbReference type="OrthoDB" id="188639at2"/>
<dbReference type="Proteomes" id="UP000236592">
    <property type="component" value="Chromosome"/>
</dbReference>
<dbReference type="AlphaFoldDB" id="A0A2I7SN87"/>
<evidence type="ECO:0000313" key="2">
    <source>
        <dbReference type="Proteomes" id="UP000236592"/>
    </source>
</evidence>
<dbReference type="Gene3D" id="2.160.20.10">
    <property type="entry name" value="Single-stranded right-handed beta-helix, Pectin lyase-like"/>
    <property type="match status" value="2"/>
</dbReference>
<gene>
    <name evidence="1" type="ORF">C1A40_13115</name>
</gene>
<protein>
    <recommendedName>
        <fullName evidence="3">Pectate lyase superfamily protein domain-containing protein</fullName>
    </recommendedName>
</protein>
<organism evidence="1 2">
    <name type="scientific">Pseudotamlana carrageenivorans</name>
    <dbReference type="NCBI Taxonomy" id="2069432"/>
    <lineage>
        <taxon>Bacteria</taxon>
        <taxon>Pseudomonadati</taxon>
        <taxon>Bacteroidota</taxon>
        <taxon>Flavobacteriia</taxon>
        <taxon>Flavobacteriales</taxon>
        <taxon>Flavobacteriaceae</taxon>
        <taxon>Pseudotamlana</taxon>
    </lineage>
</organism>
<sequence length="541" mass="60593">MVITICNTMVFAQNIPKILQNNSVNDLNYLPDFSFAGYYNGEGDISKSKGTIIKASDYGVVANDALDDSKALLQAIESVSKMEGHVILQLPKGRLILSEILYLERSQFILRGSGSGTGGTELYFPRPLMYSKDSESLKELREYLVKFDKRQREKEHNIDLAFSQYAWAGGFIWTRVPDVRVKAYLDKYDQPVDVLAQVSNGKRGSFSFEVSDVQLLKVGDVVELQLFNKDGEHGAIISELYKNEKVKVGSHHWNFPELPLVKQQFKIVKISGKTVTVNCPLTIDILSTYKAQLVSWKHLEDIGIEHLKITFPYAPPVAHHVEQGFNAIYLTRVYNSWINDVTIENADSGVLTEEIANVTIKNVTTTGDHLAHYTVMMQGTYNVLAQNIKVYNKVVHPLSFNTFATKSVYTNCEVFTEPILDQHSGANHQNLFDNIKVHITPNTDNSYPLFAGGGAGYWKPSHGAYSTFWNINVHIEDSLGASAILLNGMEDGPYARVIGVHGNHALKLSYGPNAHVELTNKALKAIPSLYEYQLNKRLKKN</sequence>
<evidence type="ECO:0008006" key="3">
    <source>
        <dbReference type="Google" id="ProtNLM"/>
    </source>
</evidence>
<keyword evidence="2" id="KW-1185">Reference proteome</keyword>
<evidence type="ECO:0000313" key="1">
    <source>
        <dbReference type="EMBL" id="AUS07343.1"/>
    </source>
</evidence>
<dbReference type="KEGG" id="taj:C1A40_13115"/>
<dbReference type="EMBL" id="CP025938">
    <property type="protein sequence ID" value="AUS07343.1"/>
    <property type="molecule type" value="Genomic_DNA"/>
</dbReference>
<dbReference type="SUPFAM" id="SSF51126">
    <property type="entry name" value="Pectin lyase-like"/>
    <property type="match status" value="1"/>
</dbReference>
<dbReference type="InterPro" id="IPR011050">
    <property type="entry name" value="Pectin_lyase_fold/virulence"/>
</dbReference>
<proteinExistence type="predicted"/>
<reference evidence="2" key="1">
    <citation type="submission" date="2018-01" db="EMBL/GenBank/DDBJ databases">
        <title>Complete genome of Tamlana sp. UJ94.</title>
        <authorList>
            <person name="Jung J."/>
            <person name="Chung D."/>
            <person name="Bae S.S."/>
            <person name="Baek K."/>
        </authorList>
    </citation>
    <scope>NUCLEOTIDE SEQUENCE [LARGE SCALE GENOMIC DNA]</scope>
    <source>
        <strain evidence="2">UJ94</strain>
    </source>
</reference>